<feature type="region of interest" description="Disordered" evidence="4">
    <location>
        <begin position="379"/>
        <end position="402"/>
    </location>
</feature>
<dbReference type="SMART" id="SM00449">
    <property type="entry name" value="SPRY"/>
    <property type="match status" value="1"/>
</dbReference>
<evidence type="ECO:0000256" key="1">
    <source>
        <dbReference type="ARBA" id="ARBA00004123"/>
    </source>
</evidence>
<dbReference type="InterPro" id="IPR043136">
    <property type="entry name" value="B30.2/SPRY_sf"/>
</dbReference>
<comment type="similarity">
    <text evidence="3">Belongs to the cclA family.</text>
</comment>
<evidence type="ECO:0000313" key="6">
    <source>
        <dbReference type="EMBL" id="THV65027.1"/>
    </source>
</evidence>
<dbReference type="InterPro" id="IPR003877">
    <property type="entry name" value="SPRY_dom"/>
</dbReference>
<name>A0A4S8S4H2_AURPU</name>
<dbReference type="CDD" id="cd12872">
    <property type="entry name" value="SPRY_Ash2"/>
    <property type="match status" value="1"/>
</dbReference>
<evidence type="ECO:0000256" key="2">
    <source>
        <dbReference type="ARBA" id="ARBA00023242"/>
    </source>
</evidence>
<gene>
    <name evidence="6" type="ORF">D6D28_09417</name>
</gene>
<dbReference type="InterPro" id="IPR037353">
    <property type="entry name" value="ASH2"/>
</dbReference>
<comment type="caution">
    <text evidence="6">The sequence shown here is derived from an EMBL/GenBank/DDBJ whole genome shotgun (WGS) entry which is preliminary data.</text>
</comment>
<feature type="region of interest" description="Disordered" evidence="4">
    <location>
        <begin position="1"/>
        <end position="111"/>
    </location>
</feature>
<feature type="compositionally biased region" description="Basic and acidic residues" evidence="4">
    <location>
        <begin position="32"/>
        <end position="50"/>
    </location>
</feature>
<dbReference type="Gene3D" id="2.60.120.920">
    <property type="match status" value="1"/>
</dbReference>
<reference evidence="6 7" key="1">
    <citation type="submission" date="2018-10" db="EMBL/GenBank/DDBJ databases">
        <title>Fifty Aureobasidium pullulans genomes reveal a recombining polyextremotolerant generalist.</title>
        <authorList>
            <person name="Gostincar C."/>
            <person name="Turk M."/>
            <person name="Zajc J."/>
            <person name="Gunde-Cimerman N."/>
        </authorList>
    </citation>
    <scope>NUCLEOTIDE SEQUENCE [LARGE SCALE GENOMIC DNA]</scope>
    <source>
        <strain evidence="6 7">EXF-11900</strain>
    </source>
</reference>
<dbReference type="AlphaFoldDB" id="A0A4S8S4H2"/>
<evidence type="ECO:0000313" key="7">
    <source>
        <dbReference type="Proteomes" id="UP000304951"/>
    </source>
</evidence>
<dbReference type="PANTHER" id="PTHR10598">
    <property type="entry name" value="SET1/ASH2 HISTONE METHYLTRANSFERASE COMPLEX SUBUNIT ASH2"/>
    <property type="match status" value="1"/>
</dbReference>
<evidence type="ECO:0000259" key="5">
    <source>
        <dbReference type="SMART" id="SM00449"/>
    </source>
</evidence>
<keyword evidence="2" id="KW-0539">Nucleus</keyword>
<dbReference type="GO" id="GO:0000976">
    <property type="term" value="F:transcription cis-regulatory region binding"/>
    <property type="evidence" value="ECO:0007669"/>
    <property type="project" value="TreeGrafter"/>
</dbReference>
<comment type="subcellular location">
    <subcellularLocation>
        <location evidence="1">Nucleus</location>
    </subcellularLocation>
</comment>
<proteinExistence type="inferred from homology"/>
<dbReference type="GO" id="GO:0048188">
    <property type="term" value="C:Set1C/COMPASS complex"/>
    <property type="evidence" value="ECO:0007669"/>
    <property type="project" value="InterPro"/>
</dbReference>
<organism evidence="6 7">
    <name type="scientific">Aureobasidium pullulans</name>
    <name type="common">Black yeast</name>
    <name type="synonym">Pullularia pullulans</name>
    <dbReference type="NCBI Taxonomy" id="5580"/>
    <lineage>
        <taxon>Eukaryota</taxon>
        <taxon>Fungi</taxon>
        <taxon>Dikarya</taxon>
        <taxon>Ascomycota</taxon>
        <taxon>Pezizomycotina</taxon>
        <taxon>Dothideomycetes</taxon>
        <taxon>Dothideomycetidae</taxon>
        <taxon>Dothideales</taxon>
        <taxon>Saccotheciaceae</taxon>
        <taxon>Aureobasidium</taxon>
    </lineage>
</organism>
<dbReference type="Proteomes" id="UP000304951">
    <property type="component" value="Unassembled WGS sequence"/>
</dbReference>
<dbReference type="InterPro" id="IPR013320">
    <property type="entry name" value="ConA-like_dom_sf"/>
</dbReference>
<dbReference type="SUPFAM" id="SSF49899">
    <property type="entry name" value="Concanavalin A-like lectins/glucanases"/>
    <property type="match status" value="1"/>
</dbReference>
<feature type="domain" description="SPRY" evidence="5">
    <location>
        <begin position="195"/>
        <end position="474"/>
    </location>
</feature>
<evidence type="ECO:0000256" key="4">
    <source>
        <dbReference type="SAM" id="MobiDB-lite"/>
    </source>
</evidence>
<accession>A0A4S8S4H2</accession>
<protein>
    <submittedName>
        <fullName evidence="6">Set1C complex protein</fullName>
    </submittedName>
</protein>
<dbReference type="PANTHER" id="PTHR10598:SF0">
    <property type="entry name" value="SET1_ASH2 HISTONE METHYLTRANSFERASE COMPLEX SUBUNIT ASH2"/>
    <property type="match status" value="1"/>
</dbReference>
<dbReference type="EMBL" id="QZAF01000725">
    <property type="protein sequence ID" value="THV65027.1"/>
    <property type="molecule type" value="Genomic_DNA"/>
</dbReference>
<sequence>MSGSQSPAPATEAHRLMQENAPTVPSPLNPEVRGRSQRERKETAKKREATRGTTPTVPAKRKATGSSNSRHAGPQSAPSPMRYQIPPPKTSDYDPPKPPVFTSHEPTPYMTPDAKMELKKVTDQAENKRAYRYTLAVADPNFRHKQFYRQSDGLPYGARMSFEDADRSIHYDTSGSRMTNGRGWRMARANVCAREGSLYYEVRVVRGVPAVHSESVTVGASQGPQPHVRMGWARREAPLDAPVGFDGYSYGVTDLRFEPMHRSRPSKFFHPRTSKAKANTPIQLNDSIREGDIVGLEITLPSLSLHQKVVEGHYNPAVDLGDGFEDQPPRPDPSLEPHHIIRDRIPVPYKGNVYFETMDYVSTKAVEAYADRTLSLTSLSTPAPGAPTSIKSQPGPHHQDPPLRTLPHSNIRVYKNGQLIGTAFENLLAFLPPASQTSKSQGAREGFDDGMLGYFPAIACFSGGIAELNFGENGFWMPPTHLKPAPPLSDTSDPDQRFYPGRSLRPISERFKEQIAEDVVWDVLDEVDFFMQDGGFGGKVGAGANAVKKGVASLKEEMD</sequence>
<evidence type="ECO:0000256" key="3">
    <source>
        <dbReference type="ARBA" id="ARBA00038149"/>
    </source>
</evidence>